<dbReference type="InParanoid" id="A0A200QN23"/>
<dbReference type="PANTHER" id="PTHR48478">
    <property type="entry name" value="LECTIN-LIKE"/>
    <property type="match status" value="1"/>
</dbReference>
<accession>A0A200QN23</accession>
<dbReference type="PANTHER" id="PTHR48478:SF1">
    <property type="entry name" value="LECTIN-LIKE"/>
    <property type="match status" value="1"/>
</dbReference>
<dbReference type="InterPro" id="IPR025886">
    <property type="entry name" value="PP2-like"/>
</dbReference>
<evidence type="ECO:0000256" key="1">
    <source>
        <dbReference type="SAM" id="MobiDB-lite"/>
    </source>
</evidence>
<sequence>MMMRNNMISSPEPAVVEDGNNPSSPHWNGCSGSSNDTIFKEHPQNSGILHLSPRALSIIWGNDKRFWQWISLDEEEKSVFGIGAELLQVNWIEVTGKLEYSKYNKLHPKMTYEIYYVVKFKVDAFGWHSIPIKFLVKQQIQNEEEKLIVETSEILEPYRKSIDVWHCIYGGHFTVPDDSKGFVEFGMFEVDSDWWKGSMVLQGIKFQPKKKDPNTVLIN</sequence>
<dbReference type="AlphaFoldDB" id="A0A200QN23"/>
<dbReference type="OrthoDB" id="2107747at2759"/>
<keyword evidence="3" id="KW-1185">Reference proteome</keyword>
<evidence type="ECO:0000313" key="3">
    <source>
        <dbReference type="Proteomes" id="UP000195402"/>
    </source>
</evidence>
<gene>
    <name evidence="2" type="ORF">BVC80_633g34</name>
</gene>
<feature type="compositionally biased region" description="Polar residues" evidence="1">
    <location>
        <begin position="20"/>
        <end position="31"/>
    </location>
</feature>
<proteinExistence type="predicted"/>
<feature type="region of interest" description="Disordered" evidence="1">
    <location>
        <begin position="1"/>
        <end position="31"/>
    </location>
</feature>
<dbReference type="Proteomes" id="UP000195402">
    <property type="component" value="Unassembled WGS sequence"/>
</dbReference>
<evidence type="ECO:0000313" key="2">
    <source>
        <dbReference type="EMBL" id="OVA11829.1"/>
    </source>
</evidence>
<dbReference type="OMA" id="VESDWWK"/>
<reference evidence="2 3" key="1">
    <citation type="journal article" date="2017" name="Mol. Plant">
        <title>The Genome of Medicinal Plant Macleaya cordata Provides New Insights into Benzylisoquinoline Alkaloids Metabolism.</title>
        <authorList>
            <person name="Liu X."/>
            <person name="Liu Y."/>
            <person name="Huang P."/>
            <person name="Ma Y."/>
            <person name="Qing Z."/>
            <person name="Tang Q."/>
            <person name="Cao H."/>
            <person name="Cheng P."/>
            <person name="Zheng Y."/>
            <person name="Yuan Z."/>
            <person name="Zhou Y."/>
            <person name="Liu J."/>
            <person name="Tang Z."/>
            <person name="Zhuo Y."/>
            <person name="Zhang Y."/>
            <person name="Yu L."/>
            <person name="Huang J."/>
            <person name="Yang P."/>
            <person name="Peng Q."/>
            <person name="Zhang J."/>
            <person name="Jiang W."/>
            <person name="Zhang Z."/>
            <person name="Lin K."/>
            <person name="Ro D.K."/>
            <person name="Chen X."/>
            <person name="Xiong X."/>
            <person name="Shang Y."/>
            <person name="Huang S."/>
            <person name="Zeng J."/>
        </authorList>
    </citation>
    <scope>NUCLEOTIDE SEQUENCE [LARGE SCALE GENOMIC DNA]</scope>
    <source>
        <strain evidence="3">cv. BLH2017</strain>
        <tissue evidence="2">Root</tissue>
    </source>
</reference>
<dbReference type="InterPro" id="IPR052147">
    <property type="entry name" value="PP2-like/Lectin"/>
</dbReference>
<organism evidence="2 3">
    <name type="scientific">Macleaya cordata</name>
    <name type="common">Five-seeded plume-poppy</name>
    <name type="synonym">Bocconia cordata</name>
    <dbReference type="NCBI Taxonomy" id="56857"/>
    <lineage>
        <taxon>Eukaryota</taxon>
        <taxon>Viridiplantae</taxon>
        <taxon>Streptophyta</taxon>
        <taxon>Embryophyta</taxon>
        <taxon>Tracheophyta</taxon>
        <taxon>Spermatophyta</taxon>
        <taxon>Magnoliopsida</taxon>
        <taxon>Ranunculales</taxon>
        <taxon>Papaveraceae</taxon>
        <taxon>Papaveroideae</taxon>
        <taxon>Macleaya</taxon>
    </lineage>
</organism>
<comment type="caution">
    <text evidence="2">The sequence shown here is derived from an EMBL/GenBank/DDBJ whole genome shotgun (WGS) entry which is preliminary data.</text>
</comment>
<dbReference type="GO" id="GO:0030246">
    <property type="term" value="F:carbohydrate binding"/>
    <property type="evidence" value="ECO:0007669"/>
    <property type="project" value="InterPro"/>
</dbReference>
<name>A0A200QN23_MACCD</name>
<dbReference type="Pfam" id="PF14299">
    <property type="entry name" value="PP2"/>
    <property type="match status" value="1"/>
</dbReference>
<protein>
    <submittedName>
        <fullName evidence="2">Phloem protein 2-like</fullName>
    </submittedName>
</protein>
<dbReference type="EMBL" id="MVGT01001528">
    <property type="protein sequence ID" value="OVA11829.1"/>
    <property type="molecule type" value="Genomic_DNA"/>
</dbReference>